<dbReference type="InterPro" id="IPR050982">
    <property type="entry name" value="Auxin_biosynth/cation_transpt"/>
</dbReference>
<evidence type="ECO:0000313" key="5">
    <source>
        <dbReference type="EMBL" id="BBY38133.1"/>
    </source>
</evidence>
<evidence type="ECO:0000256" key="1">
    <source>
        <dbReference type="ARBA" id="ARBA00010139"/>
    </source>
</evidence>
<dbReference type="Gene3D" id="3.50.50.60">
    <property type="entry name" value="FAD/NAD(P)-binding domain"/>
    <property type="match status" value="1"/>
</dbReference>
<dbReference type="RefSeq" id="WP_083095964.1">
    <property type="nucleotide sequence ID" value="NZ_AP022590.1"/>
</dbReference>
<dbReference type="PANTHER" id="PTHR43539:SF68">
    <property type="entry name" value="FLAVIN-BINDING MONOOXYGENASE-LIKE PROTEIN (AFU_ORTHOLOGUE AFUA_4G09220)"/>
    <property type="match status" value="1"/>
</dbReference>
<keyword evidence="8" id="KW-1185">Reference proteome</keyword>
<dbReference type="PANTHER" id="PTHR43539">
    <property type="entry name" value="FLAVIN-BINDING MONOOXYGENASE-LIKE PROTEIN (AFU_ORTHOLOGUE AFUA_4G09220)"/>
    <property type="match status" value="1"/>
</dbReference>
<gene>
    <name evidence="6" type="ORF">BST30_15730</name>
    <name evidence="5" type="ORF">MMAN_22670</name>
</gene>
<dbReference type="Pfam" id="PF00743">
    <property type="entry name" value="FMO-like"/>
    <property type="match status" value="1"/>
</dbReference>
<dbReference type="SUPFAM" id="SSF51905">
    <property type="entry name" value="FAD/NAD(P)-binding domain"/>
    <property type="match status" value="1"/>
</dbReference>
<evidence type="ECO:0000313" key="6">
    <source>
        <dbReference type="EMBL" id="ORB04911.1"/>
    </source>
</evidence>
<keyword evidence="4" id="KW-0560">Oxidoreductase</keyword>
<name>A0A1X0FT09_MYCNT</name>
<protein>
    <submittedName>
        <fullName evidence="5">FAD-dependent oxidoreductase</fullName>
    </submittedName>
</protein>
<evidence type="ECO:0000313" key="7">
    <source>
        <dbReference type="Proteomes" id="UP000192760"/>
    </source>
</evidence>
<reference evidence="6 7" key="1">
    <citation type="submission" date="2017-02" db="EMBL/GenBank/DDBJ databases">
        <title>The new phylogeny of genus Mycobacterium.</title>
        <authorList>
            <person name="Tortoli E."/>
            <person name="Trovato A."/>
            <person name="Cirillo D.M."/>
        </authorList>
    </citation>
    <scope>NUCLEOTIDE SEQUENCE [LARGE SCALE GENOMIC DNA]</scope>
    <source>
        <strain evidence="6 7">DSM 45255</strain>
    </source>
</reference>
<evidence type="ECO:0000256" key="4">
    <source>
        <dbReference type="ARBA" id="ARBA00023002"/>
    </source>
</evidence>
<reference evidence="5 8" key="2">
    <citation type="journal article" date="2019" name="Emerg. Microbes Infect.">
        <title>Comprehensive subspecies identification of 175 nontuberculous mycobacteria species based on 7547 genomic profiles.</title>
        <authorList>
            <person name="Matsumoto Y."/>
            <person name="Kinjo T."/>
            <person name="Motooka D."/>
            <person name="Nabeya D."/>
            <person name="Jung N."/>
            <person name="Uechi K."/>
            <person name="Horii T."/>
            <person name="Iida T."/>
            <person name="Fujita J."/>
            <person name="Nakamura S."/>
        </authorList>
    </citation>
    <scope>NUCLEOTIDE SEQUENCE [LARGE SCALE GENOMIC DNA]</scope>
    <source>
        <strain evidence="5 8">JCM 18113</strain>
    </source>
</reference>
<sequence>MSVSDVREDVALADDARAWIGALEQVLSTGVQRSFEELFLADSFWRDMVSLTWDTCQFWGRDAIWRALSEHAASAGFSNLRLDDERPGPRIAEFLGEPVVELFFAFDTAVGTGKGFARLTPDTSADFGLRAWMIATALVKLNCAPEPVTRHPKLGFDPAYPGQTWAEWAAAKSDFSRRDPDVLIIGGSHSGLSVGARFERKGASYLIVEKNRKPGDTWRNRYESLALHTPTWMNDLPYIPLPEGWPMFLPKDRWADWLDCYATLMNLNFWGSTEALNASFDEAARVWEVALRLADGSVRVMHPKHLVLAVGGAGGKPKIPELPGLNEFAGEVLHSSAFKSGNAFQGKRVMVVGTSTTGHDICLDLYHKGAFPTMAQRGPACVVNIDEVVKFSADYGTVPVDEADQRRSSMSLPLLLKRAKAYTLTTEASHAELHVGLRNAGQKLTIGDDETGWTMKLFREVRGYYLNVGASEAIVDGNIAMLDFERIERFVRDGVLLTDGRVALFDAVVLCTGYHDLSEDIAALLGAEVAQKVGRCIGVAEDGEYRTMSRPTAQPHLWVINGGIVDSRKSSDILALQVIAQMEGLVPTLVRQPDGSVKAL</sequence>
<reference evidence="5" key="3">
    <citation type="submission" date="2020-02" db="EMBL/GenBank/DDBJ databases">
        <authorList>
            <person name="Matsumoto Y."/>
            <person name="Motooka D."/>
            <person name="Nakamura S."/>
        </authorList>
    </citation>
    <scope>NUCLEOTIDE SEQUENCE</scope>
    <source>
        <strain evidence="5">JCM 18113</strain>
    </source>
</reference>
<dbReference type="AlphaFoldDB" id="A0A1X0FT09"/>
<keyword evidence="2" id="KW-0285">Flavoprotein</keyword>
<dbReference type="InterPro" id="IPR036188">
    <property type="entry name" value="FAD/NAD-bd_sf"/>
</dbReference>
<evidence type="ECO:0000256" key="2">
    <source>
        <dbReference type="ARBA" id="ARBA00022630"/>
    </source>
</evidence>
<accession>A0A1X0FT09</accession>
<organism evidence="6 7">
    <name type="scientific">Mycobacterium mantenii</name>
    <dbReference type="NCBI Taxonomy" id="560555"/>
    <lineage>
        <taxon>Bacteria</taxon>
        <taxon>Bacillati</taxon>
        <taxon>Actinomycetota</taxon>
        <taxon>Actinomycetes</taxon>
        <taxon>Mycobacteriales</taxon>
        <taxon>Mycobacteriaceae</taxon>
        <taxon>Mycobacterium</taxon>
        <taxon>Mycobacterium avium complex (MAC)</taxon>
    </lineage>
</organism>
<dbReference type="InterPro" id="IPR020946">
    <property type="entry name" value="Flavin_mOase-like"/>
</dbReference>
<dbReference type="GO" id="GO:0050660">
    <property type="term" value="F:flavin adenine dinucleotide binding"/>
    <property type="evidence" value="ECO:0007669"/>
    <property type="project" value="InterPro"/>
</dbReference>
<dbReference type="GO" id="GO:0004499">
    <property type="term" value="F:N,N-dimethylaniline monooxygenase activity"/>
    <property type="evidence" value="ECO:0007669"/>
    <property type="project" value="InterPro"/>
</dbReference>
<dbReference type="Proteomes" id="UP000192760">
    <property type="component" value="Unassembled WGS sequence"/>
</dbReference>
<dbReference type="EMBL" id="AP022590">
    <property type="protein sequence ID" value="BBY38133.1"/>
    <property type="molecule type" value="Genomic_DNA"/>
</dbReference>
<proteinExistence type="inferred from homology"/>
<dbReference type="EMBL" id="MVHW01000017">
    <property type="protein sequence ID" value="ORB04911.1"/>
    <property type="molecule type" value="Genomic_DNA"/>
</dbReference>
<dbReference type="GO" id="GO:0050661">
    <property type="term" value="F:NADP binding"/>
    <property type="evidence" value="ECO:0007669"/>
    <property type="project" value="InterPro"/>
</dbReference>
<comment type="similarity">
    <text evidence="1">Belongs to the FAD-binding monooxygenase family.</text>
</comment>
<dbReference type="Proteomes" id="UP000465812">
    <property type="component" value="Chromosome"/>
</dbReference>
<dbReference type="STRING" id="560555.BST30_15730"/>
<keyword evidence="3" id="KW-0274">FAD</keyword>
<evidence type="ECO:0000256" key="3">
    <source>
        <dbReference type="ARBA" id="ARBA00022827"/>
    </source>
</evidence>
<evidence type="ECO:0000313" key="8">
    <source>
        <dbReference type="Proteomes" id="UP000465812"/>
    </source>
</evidence>